<evidence type="ECO:0000256" key="1">
    <source>
        <dbReference type="ARBA" id="ARBA00006611"/>
    </source>
</evidence>
<sequence length="458" mass="53256">MMKGGINIIEYKIRDVDVSISRRISKKISDKYKVIPIKQEKSTTIVLGHEIKDEAEEYLRFIYNNKIVLKEISKQNYDYLRDIIFKVEDEDIENTLIYNAILRNASDIHFEPCEKEVDIRYRINGGLILVHKMLLSEYLTLASKIKLKANMDISERRKPQDGKILINYNNNNYDLRVSSIPVVYGEKIVIRILYSENFNYKLEDLYFSKEKIELIRKIMSLKKGLVLVNGPTGSGKSTTLYTILKEINKEDINITTLEDPVEAIIPNINQMSLNKKLDINFSNGLKNILRQDPDVIMVGEVRDEETASMSVRASITGHKVYTTIHTSTPREVFFRLEDMGVKPYLLRDSIVGIISQRLIKILCENCKKEDIKNDYKGIKLYKKTGCSKCNYSGYESRKLISAVYFLDKEYDEVDIYKDKYCLSNIGMKDDLEKLLKRGQISYEDYVRFMKGEGLNEYL</sequence>
<dbReference type="EMBL" id="JAVJAN010000016">
    <property type="protein sequence ID" value="MDR5587322.1"/>
    <property type="molecule type" value="Genomic_DNA"/>
</dbReference>
<protein>
    <submittedName>
        <fullName evidence="5">GspE/PulE family protein</fullName>
    </submittedName>
</protein>
<reference evidence="5 6" key="1">
    <citation type="submission" date="2023-09" db="EMBL/GenBank/DDBJ databases">
        <authorList>
            <person name="Zhai L."/>
        </authorList>
    </citation>
    <scope>NUCLEOTIDE SEQUENCE [LARGE SCALE GENOMIC DNA]</scope>
    <source>
        <strain evidence="5 6">5 N-1</strain>
    </source>
</reference>
<keyword evidence="3" id="KW-0067">ATP-binding</keyword>
<evidence type="ECO:0000313" key="5">
    <source>
        <dbReference type="EMBL" id="MDR5587322.1"/>
    </source>
</evidence>
<accession>A0ABU1EFZ8</accession>
<dbReference type="PANTHER" id="PTHR30258">
    <property type="entry name" value="TYPE II SECRETION SYSTEM PROTEIN GSPE-RELATED"/>
    <property type="match status" value="1"/>
</dbReference>
<gene>
    <name evidence="5" type="ORF">RGC78_07535</name>
</gene>
<dbReference type="CDD" id="cd01129">
    <property type="entry name" value="PulE-GspE-like"/>
    <property type="match status" value="1"/>
</dbReference>
<dbReference type="Gene3D" id="3.30.450.90">
    <property type="match status" value="1"/>
</dbReference>
<name>A0ABU1EFZ8_9CLOT</name>
<dbReference type="SUPFAM" id="SSF52540">
    <property type="entry name" value="P-loop containing nucleoside triphosphate hydrolases"/>
    <property type="match status" value="1"/>
</dbReference>
<keyword evidence="2" id="KW-0547">Nucleotide-binding</keyword>
<evidence type="ECO:0000256" key="3">
    <source>
        <dbReference type="ARBA" id="ARBA00022840"/>
    </source>
</evidence>
<keyword evidence="6" id="KW-1185">Reference proteome</keyword>
<evidence type="ECO:0000256" key="2">
    <source>
        <dbReference type="ARBA" id="ARBA00022741"/>
    </source>
</evidence>
<feature type="domain" description="Bacterial type II secretion system protein E" evidence="4">
    <location>
        <begin position="289"/>
        <end position="303"/>
    </location>
</feature>
<comment type="similarity">
    <text evidence="1">Belongs to the GSP E family.</text>
</comment>
<dbReference type="Pfam" id="PF00437">
    <property type="entry name" value="T2SSE"/>
    <property type="match status" value="1"/>
</dbReference>
<dbReference type="InterPro" id="IPR027417">
    <property type="entry name" value="P-loop_NTPase"/>
</dbReference>
<evidence type="ECO:0000259" key="4">
    <source>
        <dbReference type="PROSITE" id="PS00662"/>
    </source>
</evidence>
<dbReference type="PROSITE" id="PS00662">
    <property type="entry name" value="T2SP_E"/>
    <property type="match status" value="1"/>
</dbReference>
<organism evidence="5 6">
    <name type="scientific">Clostridium aquiflavi</name>
    <dbReference type="NCBI Taxonomy" id="3073603"/>
    <lineage>
        <taxon>Bacteria</taxon>
        <taxon>Bacillati</taxon>
        <taxon>Bacillota</taxon>
        <taxon>Clostridia</taxon>
        <taxon>Eubacteriales</taxon>
        <taxon>Clostridiaceae</taxon>
        <taxon>Clostridium</taxon>
    </lineage>
</organism>
<comment type="caution">
    <text evidence="5">The sequence shown here is derived from an EMBL/GenBank/DDBJ whole genome shotgun (WGS) entry which is preliminary data.</text>
</comment>
<dbReference type="RefSeq" id="WP_309556333.1">
    <property type="nucleotide sequence ID" value="NZ_JAVJAN010000016.1"/>
</dbReference>
<evidence type="ECO:0000313" key="6">
    <source>
        <dbReference type="Proteomes" id="UP001256646"/>
    </source>
</evidence>
<dbReference type="Gene3D" id="3.40.50.300">
    <property type="entry name" value="P-loop containing nucleotide triphosphate hydrolases"/>
    <property type="match status" value="1"/>
</dbReference>
<dbReference type="Proteomes" id="UP001256646">
    <property type="component" value="Unassembled WGS sequence"/>
</dbReference>
<dbReference type="PANTHER" id="PTHR30258:SF1">
    <property type="entry name" value="PROTEIN TRANSPORT PROTEIN HOFB HOMOLOG"/>
    <property type="match status" value="1"/>
</dbReference>
<dbReference type="InterPro" id="IPR001482">
    <property type="entry name" value="T2SS/T4SS_dom"/>
</dbReference>
<proteinExistence type="inferred from homology"/>